<proteinExistence type="inferred from homology"/>
<organism evidence="9 10">
    <name type="scientific">Zea mays</name>
    <name type="common">Maize</name>
    <dbReference type="NCBI Taxonomy" id="4577"/>
    <lineage>
        <taxon>Eukaryota</taxon>
        <taxon>Viridiplantae</taxon>
        <taxon>Streptophyta</taxon>
        <taxon>Embryophyta</taxon>
        <taxon>Tracheophyta</taxon>
        <taxon>Spermatophyta</taxon>
        <taxon>Magnoliopsida</taxon>
        <taxon>Liliopsida</taxon>
        <taxon>Poales</taxon>
        <taxon>Poaceae</taxon>
        <taxon>PACMAD clade</taxon>
        <taxon>Panicoideae</taxon>
        <taxon>Andropogonodae</taxon>
        <taxon>Andropogoneae</taxon>
        <taxon>Tripsacinae</taxon>
        <taxon>Zea</taxon>
    </lineage>
</organism>
<dbReference type="AlphaFoldDB" id="A0A804PW54"/>
<reference evidence="9" key="2">
    <citation type="submission" date="2019-07" db="EMBL/GenBank/DDBJ databases">
        <authorList>
            <person name="Seetharam A."/>
            <person name="Woodhouse M."/>
            <person name="Cannon E."/>
        </authorList>
    </citation>
    <scope>NUCLEOTIDE SEQUENCE [LARGE SCALE GENOMIC DNA]</scope>
    <source>
        <strain evidence="9">cv. B73</strain>
    </source>
</reference>
<evidence type="ECO:0000256" key="1">
    <source>
        <dbReference type="ARBA" id="ARBA00004613"/>
    </source>
</evidence>
<feature type="chain" id="PRO_5032906478" evidence="8">
    <location>
        <begin position="31"/>
        <end position="94"/>
    </location>
</feature>
<evidence type="ECO:0000256" key="6">
    <source>
        <dbReference type="ARBA" id="ARBA00023278"/>
    </source>
</evidence>
<evidence type="ECO:0000256" key="4">
    <source>
        <dbReference type="ARBA" id="ARBA00022729"/>
    </source>
</evidence>
<dbReference type="EnsemblPlants" id="Zm00001eb271070_T001">
    <property type="protein sequence ID" value="Zm00001eb271070_P001"/>
    <property type="gene ID" value="Zm00001eb271070"/>
</dbReference>
<gene>
    <name evidence="9" type="primary">LOC109940321</name>
</gene>
<dbReference type="KEGG" id="zma:109940321"/>
<dbReference type="RefSeq" id="XP_020395386.1">
    <property type="nucleotide sequence ID" value="XM_020539797.1"/>
</dbReference>
<name>A0A804PW54_MAIZE</name>
<keyword evidence="6" id="KW-0379">Hydroxylation</keyword>
<dbReference type="PANTHER" id="PTHR33869">
    <property type="entry name" value="CLAVATA3/ESR (CLE)-RELATED PROTEIN 3"/>
    <property type="match status" value="1"/>
</dbReference>
<dbReference type="OrthoDB" id="696740at2759"/>
<feature type="region of interest" description="Disordered" evidence="7">
    <location>
        <begin position="71"/>
        <end position="94"/>
    </location>
</feature>
<dbReference type="GO" id="GO:0005576">
    <property type="term" value="C:extracellular region"/>
    <property type="evidence" value="ECO:0007669"/>
    <property type="project" value="UniProtKB-SubCell"/>
</dbReference>
<dbReference type="Proteomes" id="UP000007305">
    <property type="component" value="Chromosome 6"/>
</dbReference>
<protein>
    <submittedName>
        <fullName evidence="9">Uncharacterized protein</fullName>
    </submittedName>
</protein>
<keyword evidence="3" id="KW-0964">Secreted</keyword>
<accession>A0A804PW54</accession>
<dbReference type="GeneID" id="109940321"/>
<evidence type="ECO:0000256" key="8">
    <source>
        <dbReference type="SAM" id="SignalP"/>
    </source>
</evidence>
<dbReference type="InterPro" id="IPR039616">
    <property type="entry name" value="CLE1-4"/>
</dbReference>
<evidence type="ECO:0000256" key="2">
    <source>
        <dbReference type="ARBA" id="ARBA00005416"/>
    </source>
</evidence>
<evidence type="ECO:0000256" key="3">
    <source>
        <dbReference type="ARBA" id="ARBA00022525"/>
    </source>
</evidence>
<reference evidence="10" key="1">
    <citation type="journal article" date="2009" name="Science">
        <title>The B73 maize genome: complexity, diversity, and dynamics.</title>
        <authorList>
            <person name="Schnable P.S."/>
            <person name="Ware D."/>
            <person name="Fulton R.S."/>
            <person name="Stein J.C."/>
            <person name="Wei F."/>
            <person name="Pasternak S."/>
            <person name="Liang C."/>
            <person name="Zhang J."/>
            <person name="Fulton L."/>
            <person name="Graves T.A."/>
            <person name="Minx P."/>
            <person name="Reily A.D."/>
            <person name="Courtney L."/>
            <person name="Kruchowski S.S."/>
            <person name="Tomlinson C."/>
            <person name="Strong C."/>
            <person name="Delehaunty K."/>
            <person name="Fronick C."/>
            <person name="Courtney B."/>
            <person name="Rock S.M."/>
            <person name="Belter E."/>
            <person name="Du F."/>
            <person name="Kim K."/>
            <person name="Abbott R.M."/>
            <person name="Cotton M."/>
            <person name="Levy A."/>
            <person name="Marchetto P."/>
            <person name="Ochoa K."/>
            <person name="Jackson S.M."/>
            <person name="Gillam B."/>
            <person name="Chen W."/>
            <person name="Yan L."/>
            <person name="Higginbotham J."/>
            <person name="Cardenas M."/>
            <person name="Waligorski J."/>
            <person name="Applebaum E."/>
            <person name="Phelps L."/>
            <person name="Falcone J."/>
            <person name="Kanchi K."/>
            <person name="Thane T."/>
            <person name="Scimone A."/>
            <person name="Thane N."/>
            <person name="Henke J."/>
            <person name="Wang T."/>
            <person name="Ruppert J."/>
            <person name="Shah N."/>
            <person name="Rotter K."/>
            <person name="Hodges J."/>
            <person name="Ingenthron E."/>
            <person name="Cordes M."/>
            <person name="Kohlberg S."/>
            <person name="Sgro J."/>
            <person name="Delgado B."/>
            <person name="Mead K."/>
            <person name="Chinwalla A."/>
            <person name="Leonard S."/>
            <person name="Crouse K."/>
            <person name="Collura K."/>
            <person name="Kudrna D."/>
            <person name="Currie J."/>
            <person name="He R."/>
            <person name="Angelova A."/>
            <person name="Rajasekar S."/>
            <person name="Mueller T."/>
            <person name="Lomeli R."/>
            <person name="Scara G."/>
            <person name="Ko A."/>
            <person name="Delaney K."/>
            <person name="Wissotski M."/>
            <person name="Lopez G."/>
            <person name="Campos D."/>
            <person name="Braidotti M."/>
            <person name="Ashley E."/>
            <person name="Golser W."/>
            <person name="Kim H."/>
            <person name="Lee S."/>
            <person name="Lin J."/>
            <person name="Dujmic Z."/>
            <person name="Kim W."/>
            <person name="Talag J."/>
            <person name="Zuccolo A."/>
            <person name="Fan C."/>
            <person name="Sebastian A."/>
            <person name="Kramer M."/>
            <person name="Spiegel L."/>
            <person name="Nascimento L."/>
            <person name="Zutavern T."/>
            <person name="Miller B."/>
            <person name="Ambroise C."/>
            <person name="Muller S."/>
            <person name="Spooner W."/>
            <person name="Narechania A."/>
            <person name="Ren L."/>
            <person name="Wei S."/>
            <person name="Kumari S."/>
            <person name="Faga B."/>
            <person name="Levy M.J."/>
            <person name="McMahan L."/>
            <person name="Van Buren P."/>
            <person name="Vaughn M.W."/>
            <person name="Ying K."/>
            <person name="Yeh C.-T."/>
            <person name="Emrich S.J."/>
            <person name="Jia Y."/>
            <person name="Kalyanaraman A."/>
            <person name="Hsia A.-P."/>
            <person name="Barbazuk W.B."/>
            <person name="Baucom R.S."/>
            <person name="Brutnell T.P."/>
            <person name="Carpita N.C."/>
            <person name="Chaparro C."/>
            <person name="Chia J.-M."/>
            <person name="Deragon J.-M."/>
            <person name="Estill J.C."/>
            <person name="Fu Y."/>
            <person name="Jeddeloh J.A."/>
            <person name="Han Y."/>
            <person name="Lee H."/>
            <person name="Li P."/>
            <person name="Lisch D.R."/>
            <person name="Liu S."/>
            <person name="Liu Z."/>
            <person name="Nagel D.H."/>
            <person name="McCann M.C."/>
            <person name="SanMiguel P."/>
            <person name="Myers A.M."/>
            <person name="Nettleton D."/>
            <person name="Nguyen J."/>
            <person name="Penning B.W."/>
            <person name="Ponnala L."/>
            <person name="Schneider K.L."/>
            <person name="Schwartz D.C."/>
            <person name="Sharma A."/>
            <person name="Soderlund C."/>
            <person name="Springer N.M."/>
            <person name="Sun Q."/>
            <person name="Wang H."/>
            <person name="Waterman M."/>
            <person name="Westerman R."/>
            <person name="Wolfgruber T.K."/>
            <person name="Yang L."/>
            <person name="Yu Y."/>
            <person name="Zhang L."/>
            <person name="Zhou S."/>
            <person name="Zhu Q."/>
            <person name="Bennetzen J.L."/>
            <person name="Dawe R.K."/>
            <person name="Jiang J."/>
            <person name="Jiang N."/>
            <person name="Presting G.G."/>
            <person name="Wessler S.R."/>
            <person name="Aluru S."/>
            <person name="Martienssen R.A."/>
            <person name="Clifton S.W."/>
            <person name="McCombie W.R."/>
            <person name="Wing R.A."/>
            <person name="Wilson R.K."/>
        </authorList>
    </citation>
    <scope>NUCLEOTIDE SEQUENCE [LARGE SCALE GENOMIC DNA]</scope>
    <source>
        <strain evidence="10">cv. B73</strain>
    </source>
</reference>
<evidence type="ECO:0000256" key="5">
    <source>
        <dbReference type="ARBA" id="ARBA00023180"/>
    </source>
</evidence>
<comment type="similarity">
    <text evidence="2">Belongs to the CLV3/ESR signal peptide family.</text>
</comment>
<dbReference type="InParanoid" id="A0A804PW54"/>
<reference evidence="9" key="3">
    <citation type="submission" date="2021-05" db="UniProtKB">
        <authorList>
            <consortium name="EnsemblPlants"/>
        </authorList>
    </citation>
    <scope>IDENTIFICATION</scope>
    <source>
        <strain evidence="9">cv. B73</strain>
    </source>
</reference>
<keyword evidence="10" id="KW-1185">Reference proteome</keyword>
<dbReference type="PANTHER" id="PTHR33869:SF34">
    <property type="entry name" value="OS01G0673400 PROTEIN"/>
    <property type="match status" value="1"/>
</dbReference>
<keyword evidence="5" id="KW-0325">Glycoprotein</keyword>
<sequence>MALSATNLNTLKALLCAVFLLSTTVDIVVALGHCEPTAAVVVPAGAGRRMLGAAASSASAVSMPRLTRPAPAAAAATYSESKRASPSGPDPQHH</sequence>
<keyword evidence="4 8" id="KW-0732">Signal</keyword>
<evidence type="ECO:0000313" key="9">
    <source>
        <dbReference type="EnsemblPlants" id="Zm00001eb271070_P001"/>
    </source>
</evidence>
<evidence type="ECO:0000313" key="10">
    <source>
        <dbReference type="Proteomes" id="UP000007305"/>
    </source>
</evidence>
<evidence type="ECO:0000256" key="7">
    <source>
        <dbReference type="SAM" id="MobiDB-lite"/>
    </source>
</evidence>
<dbReference type="FunCoup" id="A0A804PW54">
    <property type="interactions" value="167"/>
</dbReference>
<feature type="signal peptide" evidence="8">
    <location>
        <begin position="1"/>
        <end position="30"/>
    </location>
</feature>
<comment type="subcellular location">
    <subcellularLocation>
        <location evidence="1">Secreted</location>
    </subcellularLocation>
</comment>
<dbReference type="Gramene" id="Zm00001eb271070_T001">
    <property type="protein sequence ID" value="Zm00001eb271070_P001"/>
    <property type="gene ID" value="Zm00001eb271070"/>
</dbReference>